<organism evidence="2">
    <name type="scientific">Salvia splendens</name>
    <name type="common">Scarlet sage</name>
    <dbReference type="NCBI Taxonomy" id="180675"/>
    <lineage>
        <taxon>Eukaryota</taxon>
        <taxon>Viridiplantae</taxon>
        <taxon>Streptophyta</taxon>
        <taxon>Embryophyta</taxon>
        <taxon>Tracheophyta</taxon>
        <taxon>Spermatophyta</taxon>
        <taxon>Magnoliopsida</taxon>
        <taxon>eudicotyledons</taxon>
        <taxon>Gunneridae</taxon>
        <taxon>Pentapetalae</taxon>
        <taxon>asterids</taxon>
        <taxon>lamiids</taxon>
        <taxon>Lamiales</taxon>
        <taxon>Lamiaceae</taxon>
        <taxon>Nepetoideae</taxon>
        <taxon>Mentheae</taxon>
        <taxon>Salviinae</taxon>
        <taxon>Salvia</taxon>
        <taxon>Salvia subgen. Calosphace</taxon>
        <taxon>core Calosphace</taxon>
    </lineage>
</organism>
<dbReference type="Gene3D" id="2.130.10.10">
    <property type="entry name" value="YVTN repeat-like/Quinoprotein amine dehydrogenase"/>
    <property type="match status" value="1"/>
</dbReference>
<dbReference type="InterPro" id="IPR036322">
    <property type="entry name" value="WD40_repeat_dom_sf"/>
</dbReference>
<keyword evidence="3" id="KW-1185">Reference proteome</keyword>
<dbReference type="InterPro" id="IPR015943">
    <property type="entry name" value="WD40/YVTN_repeat-like_dom_sf"/>
</dbReference>
<dbReference type="InterPro" id="IPR044230">
    <property type="entry name" value="GTF3C4"/>
</dbReference>
<reference evidence="2" key="2">
    <citation type="submission" date="2020-08" db="EMBL/GenBank/DDBJ databases">
        <title>Plant Genome Project.</title>
        <authorList>
            <person name="Zhang R.-G."/>
        </authorList>
    </citation>
    <scope>NUCLEOTIDE SEQUENCE</scope>
    <source>
        <strain evidence="2">Huo1</strain>
        <tissue evidence="2">Leaf</tissue>
    </source>
</reference>
<dbReference type="SUPFAM" id="SSF50978">
    <property type="entry name" value="WD40 repeat-like"/>
    <property type="match status" value="1"/>
</dbReference>
<accession>A0A8X8Z1T0</accession>
<protein>
    <submittedName>
        <fullName evidence="2">Uncharacterized protein</fullName>
    </submittedName>
</protein>
<keyword evidence="1" id="KW-0853">WD repeat</keyword>
<dbReference type="GO" id="GO:0004402">
    <property type="term" value="F:histone acetyltransferase activity"/>
    <property type="evidence" value="ECO:0007669"/>
    <property type="project" value="InterPro"/>
</dbReference>
<gene>
    <name evidence="2" type="ORF">SASPL_150496</name>
</gene>
<dbReference type="GO" id="GO:0000127">
    <property type="term" value="C:transcription factor TFIIIC complex"/>
    <property type="evidence" value="ECO:0007669"/>
    <property type="project" value="InterPro"/>
</dbReference>
<dbReference type="AlphaFoldDB" id="A0A8X8Z1T0"/>
<dbReference type="PANTHER" id="PTHR15496">
    <property type="entry name" value="GENERAL TRANSCRIPTION FACTOR 3C POLYPEPTIDE 4 FAMILY"/>
    <property type="match status" value="1"/>
</dbReference>
<sequence>MCYVLLPIRRRRIADCLPQGRRLNLHTPKVRGVITVPSSKRFPTGKIDVDGGGADLLNECLLPYHLSRETRPCVRLISWSPAGLAKDAGSCNETKIRFYIMLTDFSFLLFWSLKVVNVSEVLYNYYKSTNFGECQIVPLEGSDVIPRQDTAKCVNRRIQKTANVVSEDHENLGEKNNWQIVSSSFYEGDPLEEVTEDCLPLISAQQYASRNEMLMSLIIAWSPILETSGNDVAFPSNSSNCCSILVVGGKCSKISLWRVRAPECYSTDNAGHASEVRLVGLEKTHDSWITTISWVRYGSNDSNTQFALVTGSSDGSVKIWLVNGEKLLKASEVINDSLSLLRVVRIASQCLGFIPWAFDGRCLYSCSQNNSLKSWTFVGDSLSEVPLSRSSPGLKSSTEFAHALDSCFGLSVSPGNLAVVVVRRYDSDLLDPMYEGRSHKSAVEFLWVGGQQLDPFVITFSEIAKETFPGFPEKRTDLLSEPSSSLHPTPKLRTMHSSRQLHRINIISREVVLKEFMTENVSGKEHVLEGSSCDKKKK</sequence>
<evidence type="ECO:0000313" key="2">
    <source>
        <dbReference type="EMBL" id="KAG6389037.1"/>
    </source>
</evidence>
<dbReference type="EMBL" id="PNBA02000020">
    <property type="protein sequence ID" value="KAG6389037.1"/>
    <property type="molecule type" value="Genomic_DNA"/>
</dbReference>
<comment type="caution">
    <text evidence="2">The sequence shown here is derived from an EMBL/GenBank/DDBJ whole genome shotgun (WGS) entry which is preliminary data.</text>
</comment>
<name>A0A8X8Z1T0_SALSN</name>
<dbReference type="PROSITE" id="PS50082">
    <property type="entry name" value="WD_REPEATS_2"/>
    <property type="match status" value="1"/>
</dbReference>
<dbReference type="GO" id="GO:0006384">
    <property type="term" value="P:transcription initiation at RNA polymerase III promoter"/>
    <property type="evidence" value="ECO:0007669"/>
    <property type="project" value="InterPro"/>
</dbReference>
<dbReference type="Proteomes" id="UP000298416">
    <property type="component" value="Unassembled WGS sequence"/>
</dbReference>
<proteinExistence type="predicted"/>
<feature type="repeat" description="WD" evidence="1">
    <location>
        <begin position="308"/>
        <end position="330"/>
    </location>
</feature>
<dbReference type="PANTHER" id="PTHR15496:SF2">
    <property type="entry name" value="GENERAL TRANSCRIPTION FACTOR 3C POLYPEPTIDE 4"/>
    <property type="match status" value="1"/>
</dbReference>
<evidence type="ECO:0000256" key="1">
    <source>
        <dbReference type="PROSITE-ProRule" id="PRU00221"/>
    </source>
</evidence>
<evidence type="ECO:0000313" key="3">
    <source>
        <dbReference type="Proteomes" id="UP000298416"/>
    </source>
</evidence>
<dbReference type="InterPro" id="IPR001680">
    <property type="entry name" value="WD40_rpt"/>
</dbReference>
<reference evidence="2" key="1">
    <citation type="submission" date="2018-01" db="EMBL/GenBank/DDBJ databases">
        <authorList>
            <person name="Mao J.F."/>
        </authorList>
    </citation>
    <scope>NUCLEOTIDE SEQUENCE</scope>
    <source>
        <strain evidence="2">Huo1</strain>
        <tissue evidence="2">Leaf</tissue>
    </source>
</reference>